<gene>
    <name evidence="2" type="ORF">M9Y10_008341</name>
</gene>
<dbReference type="EMBL" id="JAPFFF010000014">
    <property type="protein sequence ID" value="KAK8870459.1"/>
    <property type="molecule type" value="Genomic_DNA"/>
</dbReference>
<keyword evidence="3" id="KW-1185">Reference proteome</keyword>
<feature type="region of interest" description="Disordered" evidence="1">
    <location>
        <begin position="19"/>
        <end position="38"/>
    </location>
</feature>
<dbReference type="Proteomes" id="UP001470230">
    <property type="component" value="Unassembled WGS sequence"/>
</dbReference>
<sequence>MNIPFVKIPTPITDQLAQRNKTTTPSKIHPRGWRPYRKPNEFRQSQAQPIENGPNSPVLNEILSNELNVSSNEQRHVFNDPKRLRKQNKKLIAKMDEIEHQDLMFFFNNLTNPPKQLSIPEDPIITSQSSLSIHKEVVPIPITGSAFSIKEMDSIPVISNEDNSYQMLPSI</sequence>
<feature type="compositionally biased region" description="Basic residues" evidence="1">
    <location>
        <begin position="28"/>
        <end position="37"/>
    </location>
</feature>
<reference evidence="2 3" key="1">
    <citation type="submission" date="2024-04" db="EMBL/GenBank/DDBJ databases">
        <title>Tritrichomonas musculus Genome.</title>
        <authorList>
            <person name="Alves-Ferreira E."/>
            <person name="Grigg M."/>
            <person name="Lorenzi H."/>
            <person name="Galac M."/>
        </authorList>
    </citation>
    <scope>NUCLEOTIDE SEQUENCE [LARGE SCALE GENOMIC DNA]</scope>
    <source>
        <strain evidence="2 3">EAF2021</strain>
    </source>
</reference>
<evidence type="ECO:0000313" key="3">
    <source>
        <dbReference type="Proteomes" id="UP001470230"/>
    </source>
</evidence>
<proteinExistence type="predicted"/>
<evidence type="ECO:0000256" key="1">
    <source>
        <dbReference type="SAM" id="MobiDB-lite"/>
    </source>
</evidence>
<protein>
    <submittedName>
        <fullName evidence="2">Uncharacterized protein</fullName>
    </submittedName>
</protein>
<comment type="caution">
    <text evidence="2">The sequence shown here is derived from an EMBL/GenBank/DDBJ whole genome shotgun (WGS) entry which is preliminary data.</text>
</comment>
<organism evidence="2 3">
    <name type="scientific">Tritrichomonas musculus</name>
    <dbReference type="NCBI Taxonomy" id="1915356"/>
    <lineage>
        <taxon>Eukaryota</taxon>
        <taxon>Metamonada</taxon>
        <taxon>Parabasalia</taxon>
        <taxon>Tritrichomonadida</taxon>
        <taxon>Tritrichomonadidae</taxon>
        <taxon>Tritrichomonas</taxon>
    </lineage>
</organism>
<accession>A0ABR2IY57</accession>
<name>A0ABR2IY57_9EUKA</name>
<evidence type="ECO:0000313" key="2">
    <source>
        <dbReference type="EMBL" id="KAK8870459.1"/>
    </source>
</evidence>